<reference evidence="2 3" key="1">
    <citation type="submission" date="2019-02" db="EMBL/GenBank/DDBJ databases">
        <title>WGS of Pseudoxanthomonas species novum from clinical isolates.</title>
        <authorList>
            <person name="Bernier A.-M."/>
            <person name="Bernard K."/>
            <person name="Vachon A."/>
        </authorList>
    </citation>
    <scope>NUCLEOTIDE SEQUENCE [LARGE SCALE GENOMIC DNA]</scope>
    <source>
        <strain evidence="2 3">NML171202</strain>
    </source>
</reference>
<name>A0A4Q8LNZ5_9GAMM</name>
<comment type="caution">
    <text evidence="2">The sequence shown here is derived from an EMBL/GenBank/DDBJ whole genome shotgun (WGS) entry which is preliminary data.</text>
</comment>
<dbReference type="Pfam" id="PF01590">
    <property type="entry name" value="GAF"/>
    <property type="match status" value="1"/>
</dbReference>
<dbReference type="SMART" id="SM00065">
    <property type="entry name" value="GAF"/>
    <property type="match status" value="1"/>
</dbReference>
<dbReference type="Proteomes" id="UP000291286">
    <property type="component" value="Unassembled WGS sequence"/>
</dbReference>
<feature type="domain" description="GAF" evidence="1">
    <location>
        <begin position="191"/>
        <end position="338"/>
    </location>
</feature>
<dbReference type="EMBL" id="SHMB01000001">
    <property type="protein sequence ID" value="TAA32939.1"/>
    <property type="molecule type" value="Genomic_DNA"/>
</dbReference>
<evidence type="ECO:0000259" key="1">
    <source>
        <dbReference type="SMART" id="SM00065"/>
    </source>
</evidence>
<sequence length="339" mass="37223">MRPFGGLCSLPHRRRRVGPQRRGRWVFSGWRCRPRPAVDPIASSVQESTQLARRPVKLVPVQPKKPPMPHTPPMPHLPLIVGFEVPGPAAAGHDDVLVALLDAAPGADWLTQLSKHAADFKLRHGLKDVRCVGRHLCLVGPNQIVRSVVSAVRGFVDHLTIQVLAARIRRERGTPTQAGQAREWIDAQVAEQVEGVPQMLRAIHDLTGMRFTALSQVDQTHWNALAFYDQLDFGMAPGQKLELEVTICGDALKSREVIVFGAAADHPVYACSPLPALYGFKSYISVPILLEDDTVFGTVCALDAEARTVTPDMIQLIRAYARRIASQVQPATDRPVQAG</sequence>
<dbReference type="SUPFAM" id="SSF55781">
    <property type="entry name" value="GAF domain-like"/>
    <property type="match status" value="1"/>
</dbReference>
<dbReference type="AlphaFoldDB" id="A0A4Q8LNZ5"/>
<organism evidence="2 3">
    <name type="scientific">Pseudoxanthomonas winnipegensis</name>
    <dbReference type="NCBI Taxonomy" id="2480810"/>
    <lineage>
        <taxon>Bacteria</taxon>
        <taxon>Pseudomonadati</taxon>
        <taxon>Pseudomonadota</taxon>
        <taxon>Gammaproteobacteria</taxon>
        <taxon>Lysobacterales</taxon>
        <taxon>Lysobacteraceae</taxon>
        <taxon>Pseudoxanthomonas</taxon>
    </lineage>
</organism>
<proteinExistence type="predicted"/>
<evidence type="ECO:0000313" key="2">
    <source>
        <dbReference type="EMBL" id="TAA32939.1"/>
    </source>
</evidence>
<dbReference type="InterPro" id="IPR029016">
    <property type="entry name" value="GAF-like_dom_sf"/>
</dbReference>
<accession>A0A4Q8LNZ5</accession>
<protein>
    <submittedName>
        <fullName evidence="2">GAF domain-containing protein</fullName>
    </submittedName>
</protein>
<dbReference type="Gene3D" id="3.30.450.40">
    <property type="match status" value="1"/>
</dbReference>
<evidence type="ECO:0000313" key="3">
    <source>
        <dbReference type="Proteomes" id="UP000291286"/>
    </source>
</evidence>
<dbReference type="InterPro" id="IPR003018">
    <property type="entry name" value="GAF"/>
</dbReference>
<gene>
    <name evidence="2" type="ORF">EA661_01260</name>
</gene>